<feature type="non-terminal residue" evidence="1">
    <location>
        <position position="75"/>
    </location>
</feature>
<proteinExistence type="predicted"/>
<dbReference type="AlphaFoldDB" id="A0A0F8YFR0"/>
<sequence>MTSGASVRPDNRPQLASDYAIARQDDSQTVRQQRLSQIPARQRAIFRRAWKGRSRKAAIRAFCLECVGNESAEVN</sequence>
<organism evidence="1">
    <name type="scientific">marine sediment metagenome</name>
    <dbReference type="NCBI Taxonomy" id="412755"/>
    <lineage>
        <taxon>unclassified sequences</taxon>
        <taxon>metagenomes</taxon>
        <taxon>ecological metagenomes</taxon>
    </lineage>
</organism>
<gene>
    <name evidence="1" type="ORF">LCGC14_3099140</name>
</gene>
<dbReference type="EMBL" id="LAZR01066727">
    <property type="protein sequence ID" value="KKK53004.1"/>
    <property type="molecule type" value="Genomic_DNA"/>
</dbReference>
<protein>
    <submittedName>
        <fullName evidence="1">Uncharacterized protein</fullName>
    </submittedName>
</protein>
<comment type="caution">
    <text evidence="1">The sequence shown here is derived from an EMBL/GenBank/DDBJ whole genome shotgun (WGS) entry which is preliminary data.</text>
</comment>
<reference evidence="1" key="1">
    <citation type="journal article" date="2015" name="Nature">
        <title>Complex archaea that bridge the gap between prokaryotes and eukaryotes.</title>
        <authorList>
            <person name="Spang A."/>
            <person name="Saw J.H."/>
            <person name="Jorgensen S.L."/>
            <person name="Zaremba-Niedzwiedzka K."/>
            <person name="Martijn J."/>
            <person name="Lind A.E."/>
            <person name="van Eijk R."/>
            <person name="Schleper C."/>
            <person name="Guy L."/>
            <person name="Ettema T.J."/>
        </authorList>
    </citation>
    <scope>NUCLEOTIDE SEQUENCE</scope>
</reference>
<name>A0A0F8YFR0_9ZZZZ</name>
<evidence type="ECO:0000313" key="1">
    <source>
        <dbReference type="EMBL" id="KKK53004.1"/>
    </source>
</evidence>
<accession>A0A0F8YFR0</accession>